<evidence type="ECO:0000313" key="6">
    <source>
        <dbReference type="EMBL" id="GAA3731757.1"/>
    </source>
</evidence>
<dbReference type="SMART" id="SM00346">
    <property type="entry name" value="HTH_ICLR"/>
    <property type="match status" value="1"/>
</dbReference>
<feature type="domain" description="HTH iclR-type" evidence="4">
    <location>
        <begin position="4"/>
        <end position="65"/>
    </location>
</feature>
<evidence type="ECO:0000259" key="5">
    <source>
        <dbReference type="PROSITE" id="PS51078"/>
    </source>
</evidence>
<dbReference type="RefSeq" id="WP_345647045.1">
    <property type="nucleotide sequence ID" value="NZ_BAABEP010000019.1"/>
</dbReference>
<dbReference type="Proteomes" id="UP001499884">
    <property type="component" value="Unassembled WGS sequence"/>
</dbReference>
<comment type="caution">
    <text evidence="6">The sequence shown here is derived from an EMBL/GenBank/DDBJ whole genome shotgun (WGS) entry which is preliminary data.</text>
</comment>
<keyword evidence="3" id="KW-0804">Transcription</keyword>
<dbReference type="EMBL" id="BAABEP010000019">
    <property type="protein sequence ID" value="GAA3731757.1"/>
    <property type="molecule type" value="Genomic_DNA"/>
</dbReference>
<dbReference type="Pfam" id="PF09339">
    <property type="entry name" value="HTH_IclR"/>
    <property type="match status" value="1"/>
</dbReference>
<evidence type="ECO:0000256" key="2">
    <source>
        <dbReference type="ARBA" id="ARBA00023125"/>
    </source>
</evidence>
<evidence type="ECO:0000256" key="3">
    <source>
        <dbReference type="ARBA" id="ARBA00023163"/>
    </source>
</evidence>
<dbReference type="InterPro" id="IPR014757">
    <property type="entry name" value="Tscrpt_reg_IclR_C"/>
</dbReference>
<gene>
    <name evidence="6" type="ORF">GCM10023082_31740</name>
</gene>
<dbReference type="InterPro" id="IPR050707">
    <property type="entry name" value="HTH_MetabolicPath_Reg"/>
</dbReference>
<keyword evidence="2" id="KW-0238">DNA-binding</keyword>
<dbReference type="InterPro" id="IPR005471">
    <property type="entry name" value="Tscrpt_reg_IclR_N"/>
</dbReference>
<dbReference type="PROSITE" id="PS51078">
    <property type="entry name" value="ICLR_ED"/>
    <property type="match status" value="1"/>
</dbReference>
<dbReference type="PANTHER" id="PTHR30136:SF2">
    <property type="entry name" value="TRANSCRIPTIONAL REGULATOR ICLR"/>
    <property type="match status" value="1"/>
</dbReference>
<evidence type="ECO:0000313" key="7">
    <source>
        <dbReference type="Proteomes" id="UP001499884"/>
    </source>
</evidence>
<dbReference type="InterPro" id="IPR029016">
    <property type="entry name" value="GAF-like_dom_sf"/>
</dbReference>
<dbReference type="SUPFAM" id="SSF46785">
    <property type="entry name" value="Winged helix' DNA-binding domain"/>
    <property type="match status" value="1"/>
</dbReference>
<proteinExistence type="predicted"/>
<keyword evidence="1" id="KW-0805">Transcription regulation</keyword>
<organism evidence="6 7">
    <name type="scientific">Streptomyces tremellae</name>
    <dbReference type="NCBI Taxonomy" id="1124239"/>
    <lineage>
        <taxon>Bacteria</taxon>
        <taxon>Bacillati</taxon>
        <taxon>Actinomycetota</taxon>
        <taxon>Actinomycetes</taxon>
        <taxon>Kitasatosporales</taxon>
        <taxon>Streptomycetaceae</taxon>
        <taxon>Streptomyces</taxon>
    </lineage>
</organism>
<feature type="domain" description="IclR-ED" evidence="5">
    <location>
        <begin position="66"/>
        <end position="248"/>
    </location>
</feature>
<dbReference type="Pfam" id="PF01614">
    <property type="entry name" value="IclR_C"/>
    <property type="match status" value="1"/>
</dbReference>
<accession>A0ABP7F584</accession>
<dbReference type="SUPFAM" id="SSF55781">
    <property type="entry name" value="GAF domain-like"/>
    <property type="match status" value="1"/>
</dbReference>
<dbReference type="PANTHER" id="PTHR30136">
    <property type="entry name" value="HELIX-TURN-HELIX TRANSCRIPTIONAL REGULATOR, ICLR FAMILY"/>
    <property type="match status" value="1"/>
</dbReference>
<sequence length="251" mass="26897">MRLVPGLDRGMRVLDLLARRGEPISASALARELDIPRSAVYEIINTLLVHNAVRQHPGGLIGLGHQTLVLGSAYGASLDLVTLAQPIARDVMLACEETVQLGFLEDRHVVYLVKADSPRPVRLVSRVGSRVPAHCTALGKMLLASLPAEELDRRVGRVELEQLTPASITDPTVLRENLAEARAQGYAWEYGESNDEVACVAAPVRDADGRVVAAMSISAPVGRVTGRREELLTVLAGGADRLSASLGHSPR</sequence>
<dbReference type="PROSITE" id="PS51077">
    <property type="entry name" value="HTH_ICLR"/>
    <property type="match status" value="1"/>
</dbReference>
<name>A0ABP7F584_9ACTN</name>
<keyword evidence="7" id="KW-1185">Reference proteome</keyword>
<protein>
    <submittedName>
        <fullName evidence="6">IclR family transcriptional regulator</fullName>
    </submittedName>
</protein>
<dbReference type="Gene3D" id="3.30.450.40">
    <property type="match status" value="1"/>
</dbReference>
<dbReference type="InterPro" id="IPR036390">
    <property type="entry name" value="WH_DNA-bd_sf"/>
</dbReference>
<evidence type="ECO:0000259" key="4">
    <source>
        <dbReference type="PROSITE" id="PS51077"/>
    </source>
</evidence>
<reference evidence="7" key="1">
    <citation type="journal article" date="2019" name="Int. J. Syst. Evol. Microbiol.">
        <title>The Global Catalogue of Microorganisms (GCM) 10K type strain sequencing project: providing services to taxonomists for standard genome sequencing and annotation.</title>
        <authorList>
            <consortium name="The Broad Institute Genomics Platform"/>
            <consortium name="The Broad Institute Genome Sequencing Center for Infectious Disease"/>
            <person name="Wu L."/>
            <person name="Ma J."/>
        </authorList>
    </citation>
    <scope>NUCLEOTIDE SEQUENCE [LARGE SCALE GENOMIC DNA]</scope>
    <source>
        <strain evidence="7">JCM 30846</strain>
    </source>
</reference>
<evidence type="ECO:0000256" key="1">
    <source>
        <dbReference type="ARBA" id="ARBA00023015"/>
    </source>
</evidence>
<dbReference type="InterPro" id="IPR036388">
    <property type="entry name" value="WH-like_DNA-bd_sf"/>
</dbReference>
<dbReference type="Gene3D" id="1.10.10.10">
    <property type="entry name" value="Winged helix-like DNA-binding domain superfamily/Winged helix DNA-binding domain"/>
    <property type="match status" value="1"/>
</dbReference>